<evidence type="ECO:0008006" key="3">
    <source>
        <dbReference type="Google" id="ProtNLM"/>
    </source>
</evidence>
<dbReference type="PANTHER" id="PTHR35458">
    <property type="entry name" value="SLR0755 PROTEIN"/>
    <property type="match status" value="1"/>
</dbReference>
<dbReference type="AlphaFoldDB" id="A0A0G1ITI0"/>
<organism evidence="1 2">
    <name type="scientific">Candidatus Giovannonibacteria bacterium GW2011_GWA1_44_29</name>
    <dbReference type="NCBI Taxonomy" id="1618646"/>
    <lineage>
        <taxon>Bacteria</taxon>
        <taxon>Candidatus Giovannoniibacteriota</taxon>
    </lineage>
</organism>
<reference evidence="1 2" key="1">
    <citation type="journal article" date="2015" name="Nature">
        <title>rRNA introns, odd ribosomes, and small enigmatic genomes across a large radiation of phyla.</title>
        <authorList>
            <person name="Brown C.T."/>
            <person name="Hug L.A."/>
            <person name="Thomas B.C."/>
            <person name="Sharon I."/>
            <person name="Castelle C.J."/>
            <person name="Singh A."/>
            <person name="Wilkins M.J."/>
            <person name="Williams K.H."/>
            <person name="Banfield J.F."/>
        </authorList>
    </citation>
    <scope>NUCLEOTIDE SEQUENCE [LARGE SCALE GENOMIC DNA]</scope>
</reference>
<dbReference type="Proteomes" id="UP000034652">
    <property type="component" value="Unassembled WGS sequence"/>
</dbReference>
<evidence type="ECO:0000313" key="2">
    <source>
        <dbReference type="Proteomes" id="UP000034652"/>
    </source>
</evidence>
<dbReference type="EMBL" id="LCIV01000014">
    <property type="protein sequence ID" value="KKT62646.1"/>
    <property type="molecule type" value="Genomic_DNA"/>
</dbReference>
<comment type="caution">
    <text evidence="1">The sequence shown here is derived from an EMBL/GenBank/DDBJ whole genome shotgun (WGS) entry which is preliminary data.</text>
</comment>
<protein>
    <recommendedName>
        <fullName evidence="3">NYN domain-containing protein</fullName>
    </recommendedName>
</protein>
<dbReference type="InterPro" id="IPR047140">
    <property type="entry name" value="LabA"/>
</dbReference>
<proteinExistence type="predicted"/>
<dbReference type="Gene3D" id="3.40.50.1010">
    <property type="entry name" value="5'-nuclease"/>
    <property type="match status" value="1"/>
</dbReference>
<dbReference type="STRING" id="1618646.UW57_C0014G0005"/>
<evidence type="ECO:0000313" key="1">
    <source>
        <dbReference type="EMBL" id="KKT62646.1"/>
    </source>
</evidence>
<dbReference type="PANTHER" id="PTHR35458:SF8">
    <property type="entry name" value="SLR0650 PROTEIN"/>
    <property type="match status" value="1"/>
</dbReference>
<gene>
    <name evidence="1" type="ORF">UW57_C0014G0005</name>
</gene>
<name>A0A0G1ITI0_9BACT</name>
<sequence>MAKMVRTEKIKMKKEKVKIYIDGSNTFHAQKKLGWLIDWVKIKKYLIGTYDILEFKYYAGLKDNDEAMKSFLRYLNKVGLTWLPNH</sequence>
<accession>A0A0G1ITI0</accession>